<comment type="caution">
    <text evidence="3">The sequence shown here is derived from an EMBL/GenBank/DDBJ whole genome shotgun (WGS) entry which is preliminary data.</text>
</comment>
<keyword evidence="1" id="KW-0732">Signal</keyword>
<dbReference type="InterPro" id="IPR047263">
    <property type="entry name" value="HNL-like_cupin"/>
</dbReference>
<dbReference type="SUPFAM" id="SSF51182">
    <property type="entry name" value="RmlC-like cupins"/>
    <property type="match status" value="1"/>
</dbReference>
<gene>
    <name evidence="3" type="ORF">FOZ76_08485</name>
</gene>
<dbReference type="Proteomes" id="UP000318405">
    <property type="component" value="Unassembled WGS sequence"/>
</dbReference>
<dbReference type="AlphaFoldDB" id="A0A556AUI6"/>
<evidence type="ECO:0000313" key="4">
    <source>
        <dbReference type="Proteomes" id="UP000318405"/>
    </source>
</evidence>
<keyword evidence="4" id="KW-1185">Reference proteome</keyword>
<dbReference type="Gene3D" id="2.60.120.10">
    <property type="entry name" value="Jelly Rolls"/>
    <property type="match status" value="1"/>
</dbReference>
<dbReference type="InterPro" id="IPR011051">
    <property type="entry name" value="RmlC_Cupin_sf"/>
</dbReference>
<dbReference type="CDD" id="cd02233">
    <property type="entry name" value="cupin_HNL-like"/>
    <property type="match status" value="1"/>
</dbReference>
<reference evidence="3 4" key="1">
    <citation type="submission" date="2019-07" db="EMBL/GenBank/DDBJ databases">
        <title>Qingshengfaniella alkalisoli gen. nov., sp. nov., isolated from saline soil.</title>
        <authorList>
            <person name="Xu L."/>
            <person name="Huang X.-X."/>
            <person name="Sun J.-Q."/>
        </authorList>
    </citation>
    <scope>NUCLEOTIDE SEQUENCE [LARGE SCALE GENOMIC DNA]</scope>
    <source>
        <strain evidence="3 4">DSM 27279</strain>
    </source>
</reference>
<feature type="signal peptide" evidence="1">
    <location>
        <begin position="1"/>
        <end position="23"/>
    </location>
</feature>
<evidence type="ECO:0000313" key="3">
    <source>
        <dbReference type="EMBL" id="TSH96609.1"/>
    </source>
</evidence>
<dbReference type="InterPro" id="IPR013096">
    <property type="entry name" value="Cupin_2"/>
</dbReference>
<protein>
    <submittedName>
        <fullName evidence="3">Cupin domain-containing protein</fullName>
    </submittedName>
</protein>
<evidence type="ECO:0000256" key="1">
    <source>
        <dbReference type="SAM" id="SignalP"/>
    </source>
</evidence>
<dbReference type="EMBL" id="VLTJ01000014">
    <property type="protein sequence ID" value="TSH96609.1"/>
    <property type="molecule type" value="Genomic_DNA"/>
</dbReference>
<evidence type="ECO:0000259" key="2">
    <source>
        <dbReference type="Pfam" id="PF07883"/>
    </source>
</evidence>
<dbReference type="RefSeq" id="WP_143947719.1">
    <property type="nucleotide sequence ID" value="NZ_BAABMB010000002.1"/>
</dbReference>
<sequence>MHIPFFRILLTATALQAATAVAAAPQADSATSAPAQQEIVLAGSQPSISGPTETFTGRARIDPLWSANEDINAAGAMVTFEPGARSAWHTHPYGQRLVVSSGVGLVQEWGQPVQVVRPGDAIWCPPGVKHWHGAAPKTAVTYLTVTGTVDDKNVDWMEKVTDEQYHDH</sequence>
<dbReference type="InterPro" id="IPR014710">
    <property type="entry name" value="RmlC-like_jellyroll"/>
</dbReference>
<organism evidence="3 4">
    <name type="scientific">Verticiella sediminum</name>
    <dbReference type="NCBI Taxonomy" id="1247510"/>
    <lineage>
        <taxon>Bacteria</taxon>
        <taxon>Pseudomonadati</taxon>
        <taxon>Pseudomonadota</taxon>
        <taxon>Betaproteobacteria</taxon>
        <taxon>Burkholderiales</taxon>
        <taxon>Alcaligenaceae</taxon>
        <taxon>Verticiella</taxon>
    </lineage>
</organism>
<dbReference type="PANTHER" id="PTHR43698:SF1">
    <property type="entry name" value="BLL4564 PROTEIN"/>
    <property type="match status" value="1"/>
</dbReference>
<dbReference type="OrthoDB" id="9802489at2"/>
<dbReference type="PANTHER" id="PTHR43698">
    <property type="entry name" value="RIBD C-TERMINAL DOMAIN CONTAINING PROTEIN"/>
    <property type="match status" value="1"/>
</dbReference>
<accession>A0A556AUI6</accession>
<proteinExistence type="predicted"/>
<dbReference type="Pfam" id="PF07883">
    <property type="entry name" value="Cupin_2"/>
    <property type="match status" value="1"/>
</dbReference>
<feature type="chain" id="PRO_5021970877" evidence="1">
    <location>
        <begin position="24"/>
        <end position="168"/>
    </location>
</feature>
<name>A0A556AUI6_9BURK</name>
<feature type="domain" description="Cupin type-2" evidence="2">
    <location>
        <begin position="77"/>
        <end position="145"/>
    </location>
</feature>